<dbReference type="SUPFAM" id="SSF51445">
    <property type="entry name" value="(Trans)glycosidases"/>
    <property type="match status" value="1"/>
</dbReference>
<evidence type="ECO:0000256" key="6">
    <source>
        <dbReference type="ARBA" id="ARBA00022490"/>
    </source>
</evidence>
<evidence type="ECO:0000256" key="13">
    <source>
        <dbReference type="NCBIfam" id="TIGR02402"/>
    </source>
</evidence>
<organism evidence="17 18">
    <name type="scientific">Loktanella gaetbuli</name>
    <dbReference type="NCBI Taxonomy" id="2881335"/>
    <lineage>
        <taxon>Bacteria</taxon>
        <taxon>Pseudomonadati</taxon>
        <taxon>Pseudomonadota</taxon>
        <taxon>Alphaproteobacteria</taxon>
        <taxon>Rhodobacterales</taxon>
        <taxon>Roseobacteraceae</taxon>
        <taxon>Loktanella</taxon>
    </lineage>
</organism>
<evidence type="ECO:0000256" key="10">
    <source>
        <dbReference type="ARBA" id="ARBA00032057"/>
    </source>
</evidence>
<evidence type="ECO:0000313" key="17">
    <source>
        <dbReference type="EMBL" id="MCB5200756.1"/>
    </source>
</evidence>
<name>A0ABS8BYE1_9RHOB</name>
<dbReference type="EC" id="3.2.1.141" evidence="4 13"/>
<dbReference type="InterPro" id="IPR012768">
    <property type="entry name" value="Trehalose_TreZ"/>
</dbReference>
<dbReference type="Gene3D" id="1.10.10.760">
    <property type="entry name" value="E-set domains of sugar-utilizing enzymes"/>
    <property type="match status" value="1"/>
</dbReference>
<accession>A0ABS8BYE1</accession>
<evidence type="ECO:0000256" key="9">
    <source>
        <dbReference type="ARBA" id="ARBA00023295"/>
    </source>
</evidence>
<comment type="similarity">
    <text evidence="3 14">Belongs to the glycosyl hydrolase 13 family.</text>
</comment>
<evidence type="ECO:0000259" key="16">
    <source>
        <dbReference type="SMART" id="SM00642"/>
    </source>
</evidence>
<dbReference type="EMBL" id="JAJATZ010000011">
    <property type="protein sequence ID" value="MCB5200756.1"/>
    <property type="molecule type" value="Genomic_DNA"/>
</dbReference>
<comment type="pathway">
    <text evidence="2 14">Glycan biosynthesis; trehalose biosynthesis.</text>
</comment>
<comment type="caution">
    <text evidence="17">The sequence shown here is derived from an EMBL/GenBank/DDBJ whole genome shotgun (WGS) entry which is preliminary data.</text>
</comment>
<reference evidence="17" key="1">
    <citation type="submission" date="2021-10" db="EMBL/GenBank/DDBJ databases">
        <title>Loktanella gaetbuli sp. nov., isolated from a tidal flat.</title>
        <authorList>
            <person name="Park S."/>
            <person name="Yoon J.-H."/>
        </authorList>
    </citation>
    <scope>NUCLEOTIDE SEQUENCE</scope>
    <source>
        <strain evidence="17">TSTF-M6</strain>
    </source>
</reference>
<dbReference type="InterPro" id="IPR014756">
    <property type="entry name" value="Ig_E-set"/>
</dbReference>
<dbReference type="CDD" id="cd02853">
    <property type="entry name" value="E_set_MTHase_like_N"/>
    <property type="match status" value="1"/>
</dbReference>
<dbReference type="SMART" id="SM00642">
    <property type="entry name" value="Aamy"/>
    <property type="match status" value="1"/>
</dbReference>
<evidence type="ECO:0000256" key="12">
    <source>
        <dbReference type="ARBA" id="ARBA00034013"/>
    </source>
</evidence>
<dbReference type="Gene3D" id="2.60.40.10">
    <property type="entry name" value="Immunoglobulins"/>
    <property type="match status" value="1"/>
</dbReference>
<dbReference type="PIRSF" id="PIRSF006337">
    <property type="entry name" value="Trehalose_TreZ"/>
    <property type="match status" value="1"/>
</dbReference>
<feature type="region of interest" description="Disordered" evidence="15">
    <location>
        <begin position="77"/>
        <end position="102"/>
    </location>
</feature>
<evidence type="ECO:0000256" key="3">
    <source>
        <dbReference type="ARBA" id="ARBA00008061"/>
    </source>
</evidence>
<evidence type="ECO:0000313" key="18">
    <source>
        <dbReference type="Proteomes" id="UP001138961"/>
    </source>
</evidence>
<dbReference type="CDD" id="cd11325">
    <property type="entry name" value="AmyAc_GTHase"/>
    <property type="match status" value="1"/>
</dbReference>
<evidence type="ECO:0000256" key="2">
    <source>
        <dbReference type="ARBA" id="ARBA00005199"/>
    </source>
</evidence>
<keyword evidence="8" id="KW-0119">Carbohydrate metabolism</keyword>
<keyword evidence="6" id="KW-0963">Cytoplasm</keyword>
<evidence type="ECO:0000256" key="4">
    <source>
        <dbReference type="ARBA" id="ARBA00012268"/>
    </source>
</evidence>
<keyword evidence="7 14" id="KW-0378">Hydrolase</keyword>
<dbReference type="Gene3D" id="3.20.20.80">
    <property type="entry name" value="Glycosidases"/>
    <property type="match status" value="1"/>
</dbReference>
<proteinExistence type="inferred from homology"/>
<dbReference type="InterPro" id="IPR006047">
    <property type="entry name" value="GH13_cat_dom"/>
</dbReference>
<evidence type="ECO:0000256" key="5">
    <source>
        <dbReference type="ARBA" id="ARBA00015938"/>
    </source>
</evidence>
<evidence type="ECO:0000256" key="11">
    <source>
        <dbReference type="ARBA" id="ARBA00033284"/>
    </source>
</evidence>
<dbReference type="PANTHER" id="PTHR43002">
    <property type="entry name" value="GLYCOGEN DEBRANCHING ENZYME"/>
    <property type="match status" value="1"/>
</dbReference>
<evidence type="ECO:0000256" key="14">
    <source>
        <dbReference type="PIRNR" id="PIRNR006337"/>
    </source>
</evidence>
<evidence type="ECO:0000256" key="8">
    <source>
        <dbReference type="ARBA" id="ARBA00023277"/>
    </source>
</evidence>
<dbReference type="InterPro" id="IPR044901">
    <property type="entry name" value="Trehalose_TreZ_E-set_sf"/>
</dbReference>
<comment type="subcellular location">
    <subcellularLocation>
        <location evidence="1">Cytoplasm</location>
    </subcellularLocation>
</comment>
<dbReference type="NCBIfam" id="TIGR02402">
    <property type="entry name" value="trehalose_TreZ"/>
    <property type="match status" value="1"/>
</dbReference>
<keyword evidence="9 14" id="KW-0326">Glycosidase</keyword>
<evidence type="ECO:0000256" key="1">
    <source>
        <dbReference type="ARBA" id="ARBA00004496"/>
    </source>
</evidence>
<dbReference type="InterPro" id="IPR017853">
    <property type="entry name" value="GH"/>
</dbReference>
<evidence type="ECO:0000256" key="7">
    <source>
        <dbReference type="ARBA" id="ARBA00022801"/>
    </source>
</evidence>
<gene>
    <name evidence="17" type="primary">treZ</name>
    <name evidence="17" type="ORF">LGQ03_16080</name>
</gene>
<dbReference type="RefSeq" id="WP_226749226.1">
    <property type="nucleotide sequence ID" value="NZ_JAJATZ010000011.1"/>
</dbReference>
<comment type="catalytic activity">
    <reaction evidence="12 14">
        <text>hydrolysis of (1-&gt;4)-alpha-D-glucosidic linkage in 4-alpha-D-[(1-&gt;4)-alpha-D-glucanosyl]n trehalose to yield trehalose and (1-&gt;4)-alpha-D-glucan.</text>
        <dbReference type="EC" id="3.2.1.141"/>
    </reaction>
</comment>
<dbReference type="Proteomes" id="UP001138961">
    <property type="component" value="Unassembled WGS sequence"/>
</dbReference>
<dbReference type="SUPFAM" id="SSF81296">
    <property type="entry name" value="E set domains"/>
    <property type="match status" value="1"/>
</dbReference>
<keyword evidence="18" id="KW-1185">Reference proteome</keyword>
<feature type="domain" description="Glycosyl hydrolase family 13 catalytic" evidence="16">
    <location>
        <begin position="116"/>
        <end position="450"/>
    </location>
</feature>
<dbReference type="Pfam" id="PF00128">
    <property type="entry name" value="Alpha-amylase"/>
    <property type="match status" value="1"/>
</dbReference>
<protein>
    <recommendedName>
        <fullName evidence="5 13">Malto-oligosyltrehalose trehalohydrolase</fullName>
        <shortName evidence="14">MTHase</shortName>
        <ecNumber evidence="4 13">3.2.1.141</ecNumber>
    </recommendedName>
    <alternativeName>
        <fullName evidence="11 14">4-alpha-D-((1-&gt;4)-alpha-D-glucano)trehalose trehalohydrolase</fullName>
    </alternativeName>
    <alternativeName>
        <fullName evidence="10 14">Maltooligosyl trehalose trehalohydrolase</fullName>
    </alternativeName>
</protein>
<sequence>MKPRDQLTDLAHLWGARPATDTDWDFAIWSPDRDSLDLMLNGVTHPMTRDADGVFRARLPARAGDSYGYMLDGQPVPDPASRRQAGGVHDLSMLTRPPQAPSPWVGRDWPEAVICEIHIGTFTDAGTFQAAAEKLGDLAAVGINTVEVMPIAQFGGNQGWGYDGVLPNAVHPAYGTPQDFANFVAVAHDLGISVILDVVYNHFGPDGAYIHALTPAFFDHGRSTPWGPAVDFTQDPVRTFFFQNAAMCVNDFGVDGFRFDAVHQLVDPSPEPFFHALTGGLRAMDAGRPLHLIAEDERNLTTDRDAGRIDAQWNDDFHHAVHCLLTGESEGYYRNYAADPMADLTRALAEGQVEQGQPRVGASRGAPSGHLPASAFVNANQTHDQIGNRALGDRLITLAGAEAMRIAHALLLTAPYVPMLFQGEEIGSRTPFPFFCDFTGDLADAVRNGRKAEFADFDGFKGDLPDPLAEATRDMARPYAHPPEDAGEWSRLTARLLGWRATQVMPLVRTGGAQPARVRTTGTSSAVASWGYNGGHLYVAFHFDRLPDTPHLWPDTDARLTVGAPDKPFGFCTWTTPA</sequence>
<evidence type="ECO:0000256" key="15">
    <source>
        <dbReference type="SAM" id="MobiDB-lite"/>
    </source>
</evidence>
<dbReference type="InterPro" id="IPR013783">
    <property type="entry name" value="Ig-like_fold"/>
</dbReference>